<organism evidence="2 3">
    <name type="scientific">Candidatus Magnetoglobus multicellularis str. Araruama</name>
    <dbReference type="NCBI Taxonomy" id="890399"/>
    <lineage>
        <taxon>Bacteria</taxon>
        <taxon>Pseudomonadati</taxon>
        <taxon>Thermodesulfobacteriota</taxon>
        <taxon>Desulfobacteria</taxon>
        <taxon>Desulfobacterales</taxon>
        <taxon>Desulfobacteraceae</taxon>
        <taxon>Candidatus Magnetoglobus</taxon>
    </lineage>
</organism>
<name>A0A1V1NVQ4_9BACT</name>
<sequence length="79" mass="9210">MDKDVIGNNYLVFGTVEKKAWRENIKHPKFLDEMRQNIHDFISYQTIQMTMAGWFQKGMTGPVMDSPPSTEWGQTTQVE</sequence>
<evidence type="ECO:0000313" key="2">
    <source>
        <dbReference type="EMBL" id="ETR66643.1"/>
    </source>
</evidence>
<reference evidence="3" key="1">
    <citation type="submission" date="2012-11" db="EMBL/GenBank/DDBJ databases">
        <authorList>
            <person name="Lucero-Rivera Y.E."/>
            <person name="Tovar-Ramirez D."/>
        </authorList>
    </citation>
    <scope>NUCLEOTIDE SEQUENCE [LARGE SCALE GENOMIC DNA]</scope>
    <source>
        <strain evidence="3">Araruama</strain>
    </source>
</reference>
<evidence type="ECO:0000313" key="3">
    <source>
        <dbReference type="Proteomes" id="UP000189670"/>
    </source>
</evidence>
<feature type="region of interest" description="Disordered" evidence="1">
    <location>
        <begin position="60"/>
        <end position="79"/>
    </location>
</feature>
<evidence type="ECO:0000256" key="1">
    <source>
        <dbReference type="SAM" id="MobiDB-lite"/>
    </source>
</evidence>
<dbReference type="Proteomes" id="UP000189670">
    <property type="component" value="Unassembled WGS sequence"/>
</dbReference>
<feature type="compositionally biased region" description="Polar residues" evidence="1">
    <location>
        <begin position="67"/>
        <end position="79"/>
    </location>
</feature>
<dbReference type="AlphaFoldDB" id="A0A1V1NVQ4"/>
<dbReference type="EMBL" id="ATBP01001841">
    <property type="protein sequence ID" value="ETR66643.1"/>
    <property type="molecule type" value="Genomic_DNA"/>
</dbReference>
<proteinExistence type="predicted"/>
<gene>
    <name evidence="2" type="ORF">OMM_12528</name>
</gene>
<accession>A0A1V1NVQ4</accession>
<comment type="caution">
    <text evidence="2">The sequence shown here is derived from an EMBL/GenBank/DDBJ whole genome shotgun (WGS) entry which is preliminary data.</text>
</comment>
<protein>
    <submittedName>
        <fullName evidence="2">Uncharacterized protein</fullName>
    </submittedName>
</protein>